<feature type="region of interest" description="Disordered" evidence="8">
    <location>
        <begin position="71"/>
        <end position="109"/>
    </location>
</feature>
<dbReference type="EMBL" id="VFQX01000044">
    <property type="protein sequence ID" value="KAF0975485.1"/>
    <property type="molecule type" value="Genomic_DNA"/>
</dbReference>
<evidence type="ECO:0000256" key="2">
    <source>
        <dbReference type="ARBA" id="ARBA00008873"/>
    </source>
</evidence>
<keyword evidence="3" id="KW-0813">Transport</keyword>
<feature type="transmembrane region" description="Helical" evidence="9">
    <location>
        <begin position="343"/>
        <end position="363"/>
    </location>
</feature>
<dbReference type="RefSeq" id="XP_044560198.1">
    <property type="nucleotide sequence ID" value="XM_044709007.1"/>
</dbReference>
<dbReference type="OrthoDB" id="78669at2759"/>
<dbReference type="VEuPathDB" id="AmoebaDB:NF0014190"/>
<evidence type="ECO:0000313" key="12">
    <source>
        <dbReference type="Proteomes" id="UP000444721"/>
    </source>
</evidence>
<evidence type="ECO:0000256" key="5">
    <source>
        <dbReference type="ARBA" id="ARBA00022989"/>
    </source>
</evidence>
<organism evidence="11 12">
    <name type="scientific">Naegleria fowleri</name>
    <name type="common">Brain eating amoeba</name>
    <dbReference type="NCBI Taxonomy" id="5763"/>
    <lineage>
        <taxon>Eukaryota</taxon>
        <taxon>Discoba</taxon>
        <taxon>Heterolobosea</taxon>
        <taxon>Tetramitia</taxon>
        <taxon>Eutetramitia</taxon>
        <taxon>Vahlkampfiidae</taxon>
        <taxon>Naegleria</taxon>
    </lineage>
</organism>
<dbReference type="GO" id="GO:0006882">
    <property type="term" value="P:intracellular zinc ion homeostasis"/>
    <property type="evidence" value="ECO:0007669"/>
    <property type="project" value="InterPro"/>
</dbReference>
<dbReference type="GO" id="GO:0005385">
    <property type="term" value="F:zinc ion transmembrane transporter activity"/>
    <property type="evidence" value="ECO:0007669"/>
    <property type="project" value="InterPro"/>
</dbReference>
<dbReference type="OMA" id="LSMQLIW"/>
<evidence type="ECO:0000256" key="3">
    <source>
        <dbReference type="ARBA" id="ARBA00022448"/>
    </source>
</evidence>
<dbReference type="GO" id="GO:0005794">
    <property type="term" value="C:Golgi apparatus"/>
    <property type="evidence" value="ECO:0007669"/>
    <property type="project" value="TreeGrafter"/>
</dbReference>
<evidence type="ECO:0000256" key="8">
    <source>
        <dbReference type="SAM" id="MobiDB-lite"/>
    </source>
</evidence>
<keyword evidence="6" id="KW-0406">Ion transport</keyword>
<dbReference type="Pfam" id="PF01545">
    <property type="entry name" value="Cation_efflux"/>
    <property type="match status" value="1"/>
</dbReference>
<dbReference type="GeneID" id="68112697"/>
<comment type="caution">
    <text evidence="11">The sequence shown here is derived from an EMBL/GenBank/DDBJ whole genome shotgun (WGS) entry which is preliminary data.</text>
</comment>
<gene>
    <name evidence="11" type="ORF">FDP41_005479</name>
</gene>
<dbReference type="VEuPathDB" id="AmoebaDB:NfTy_066570"/>
<evidence type="ECO:0000313" key="11">
    <source>
        <dbReference type="EMBL" id="KAF0975485.1"/>
    </source>
</evidence>
<dbReference type="Gene3D" id="1.20.1510.10">
    <property type="entry name" value="Cation efflux protein transmembrane domain"/>
    <property type="match status" value="1"/>
</dbReference>
<dbReference type="InterPro" id="IPR058533">
    <property type="entry name" value="Cation_efflux_TM"/>
</dbReference>
<dbReference type="AlphaFoldDB" id="A0A6A5BPY6"/>
<comment type="similarity">
    <text evidence="2">Belongs to the cation diffusion facilitator (CDF) transporter (TC 2.A.4) family. SLC30A subfamily.</text>
</comment>
<feature type="compositionally biased region" description="Low complexity" evidence="8">
    <location>
        <begin position="83"/>
        <end position="109"/>
    </location>
</feature>
<accession>A0A6A5BPY6</accession>
<feature type="compositionally biased region" description="Gly residues" evidence="8">
    <location>
        <begin position="71"/>
        <end position="82"/>
    </location>
</feature>
<protein>
    <recommendedName>
        <fullName evidence="10">Cation efflux protein transmembrane domain-containing protein</fullName>
    </recommendedName>
</protein>
<dbReference type="PANTHER" id="PTHR45755">
    <property type="match status" value="1"/>
</dbReference>
<feature type="transmembrane region" description="Helical" evidence="9">
    <location>
        <begin position="169"/>
        <end position="189"/>
    </location>
</feature>
<dbReference type="InterPro" id="IPR027469">
    <property type="entry name" value="Cation_efflux_TMD_sf"/>
</dbReference>
<feature type="region of interest" description="Disordered" evidence="8">
    <location>
        <begin position="292"/>
        <end position="329"/>
    </location>
</feature>
<feature type="compositionally biased region" description="Low complexity" evidence="8">
    <location>
        <begin position="315"/>
        <end position="324"/>
    </location>
</feature>
<sequence>MSNKNNMNGHCSSSSRSTTSTTTHSLWSSITPPPPLHKRSSTSSPSPTSSSFLSTFSMNWSGGNVSGGNVSGGNVSGGGLSGGTATPSTISPNTTISPTTPTPSTTTTTTWIFQQPNHNNLLIQPLLSFFRHYIYSDDQTKHLFYFILVNILFMIIELVFGIYNNSLGLISDSAHMFFDCTALVIGLYGSIMSKWKSNQIYSYGYVRYEYLSGFINGILLVFISIYILLESIHRLIDPPIVHTQQLLLVSVMGFAVNMYGVIFYHQDHYGCNGHSHNSSHCSSYSHNNSSTTTLHEESSSCENEMNHNERQTMNSSSPSSTTTHSEQHFECSHHHHDENLYGVYLHMIADALGSIGVITSTLIVQYLGWYIADPICSLIISVMILYTSIPLITNSSRVLLQRTPIQHEHKINECVKEVLQLEGVVQVRNLHFWVLKSNLNVGSCKVLISNQSNEQTILKQVTNIFRNYRCNLDMTIEVEKDPLQVMAHSEHSHHE</sequence>
<keyword evidence="12" id="KW-1185">Reference proteome</keyword>
<dbReference type="InterPro" id="IPR002524">
    <property type="entry name" value="Cation_efflux"/>
</dbReference>
<dbReference type="VEuPathDB" id="AmoebaDB:FDP41_005479"/>
<dbReference type="InterPro" id="IPR045316">
    <property type="entry name" value="Msc2-like"/>
</dbReference>
<evidence type="ECO:0000256" key="6">
    <source>
        <dbReference type="ARBA" id="ARBA00023065"/>
    </source>
</evidence>
<feature type="transmembrane region" description="Helical" evidence="9">
    <location>
        <begin position="143"/>
        <end position="163"/>
    </location>
</feature>
<evidence type="ECO:0000256" key="9">
    <source>
        <dbReference type="SAM" id="Phobius"/>
    </source>
</evidence>
<evidence type="ECO:0000256" key="4">
    <source>
        <dbReference type="ARBA" id="ARBA00022692"/>
    </source>
</evidence>
<keyword evidence="5 9" id="KW-1133">Transmembrane helix</keyword>
<comment type="subcellular location">
    <subcellularLocation>
        <location evidence="1">Membrane</location>
        <topology evidence="1">Multi-pass membrane protein</topology>
    </subcellularLocation>
</comment>
<keyword evidence="4 9" id="KW-0812">Transmembrane</keyword>
<dbReference type="GO" id="GO:0016020">
    <property type="term" value="C:membrane"/>
    <property type="evidence" value="ECO:0007669"/>
    <property type="project" value="UniProtKB-SubCell"/>
</dbReference>
<feature type="compositionally biased region" description="Basic and acidic residues" evidence="8">
    <location>
        <begin position="294"/>
        <end position="310"/>
    </location>
</feature>
<feature type="transmembrane region" description="Helical" evidence="9">
    <location>
        <begin position="369"/>
        <end position="392"/>
    </location>
</feature>
<keyword evidence="7 9" id="KW-0472">Membrane</keyword>
<feature type="compositionally biased region" description="Low complexity" evidence="8">
    <location>
        <begin position="12"/>
        <end position="30"/>
    </location>
</feature>
<dbReference type="Proteomes" id="UP000444721">
    <property type="component" value="Unassembled WGS sequence"/>
</dbReference>
<evidence type="ECO:0000256" key="1">
    <source>
        <dbReference type="ARBA" id="ARBA00004141"/>
    </source>
</evidence>
<feature type="compositionally biased region" description="Polar residues" evidence="8">
    <location>
        <begin position="1"/>
        <end position="11"/>
    </location>
</feature>
<feature type="region of interest" description="Disordered" evidence="8">
    <location>
        <begin position="1"/>
        <end position="48"/>
    </location>
</feature>
<feature type="domain" description="Cation efflux protein transmembrane" evidence="10">
    <location>
        <begin position="143"/>
        <end position="400"/>
    </location>
</feature>
<feature type="transmembrane region" description="Helical" evidence="9">
    <location>
        <begin position="210"/>
        <end position="229"/>
    </location>
</feature>
<dbReference type="PANTHER" id="PTHR45755:SF4">
    <property type="entry name" value="ZINC TRANSPORTER 7"/>
    <property type="match status" value="1"/>
</dbReference>
<reference evidence="11 12" key="1">
    <citation type="journal article" date="2019" name="Sci. Rep.">
        <title>Nanopore sequencing improves the draft genome of the human pathogenic amoeba Naegleria fowleri.</title>
        <authorList>
            <person name="Liechti N."/>
            <person name="Schurch N."/>
            <person name="Bruggmann R."/>
            <person name="Wittwer M."/>
        </authorList>
    </citation>
    <scope>NUCLEOTIDE SEQUENCE [LARGE SCALE GENOMIC DNA]</scope>
    <source>
        <strain evidence="11 12">ATCC 30894</strain>
    </source>
</reference>
<proteinExistence type="inferred from homology"/>
<evidence type="ECO:0000256" key="7">
    <source>
        <dbReference type="ARBA" id="ARBA00023136"/>
    </source>
</evidence>
<name>A0A6A5BPY6_NAEFO</name>
<dbReference type="SUPFAM" id="SSF161111">
    <property type="entry name" value="Cation efflux protein transmembrane domain-like"/>
    <property type="match status" value="1"/>
</dbReference>
<dbReference type="NCBIfam" id="TIGR01297">
    <property type="entry name" value="CDF"/>
    <property type="match status" value="1"/>
</dbReference>
<evidence type="ECO:0000259" key="10">
    <source>
        <dbReference type="Pfam" id="PF01545"/>
    </source>
</evidence>
<feature type="transmembrane region" description="Helical" evidence="9">
    <location>
        <begin position="241"/>
        <end position="264"/>
    </location>
</feature>